<dbReference type="GO" id="GO:0016301">
    <property type="term" value="F:kinase activity"/>
    <property type="evidence" value="ECO:0007669"/>
    <property type="project" value="UniProtKB-KW"/>
</dbReference>
<keyword evidence="8" id="KW-1185">Reference proteome</keyword>
<evidence type="ECO:0000256" key="3">
    <source>
        <dbReference type="ARBA" id="ARBA00022777"/>
    </source>
</evidence>
<dbReference type="PANTHER" id="PTHR41299">
    <property type="entry name" value="THIAMINE PYROPHOSPHOKINASE"/>
    <property type="match status" value="1"/>
</dbReference>
<reference evidence="7 8" key="1">
    <citation type="submission" date="2019-09" db="EMBL/GenBank/DDBJ databases">
        <title>Whole genome shotgun sequencing (WGS) of Ellagibacter isourolithinifaciens DSM 104140(T) and Adlercreutzia muris DSM 29508(T).</title>
        <authorList>
            <person name="Stoll D.A."/>
            <person name="Danylec N."/>
            <person name="Huch M."/>
        </authorList>
    </citation>
    <scope>NUCLEOTIDE SEQUENCE [LARGE SCALE GENOMIC DNA]</scope>
    <source>
        <strain evidence="7 8">DSM 104140</strain>
    </source>
</reference>
<dbReference type="OrthoDB" id="9804377at2"/>
<dbReference type="SMART" id="SM00983">
    <property type="entry name" value="TPK_B1_binding"/>
    <property type="match status" value="1"/>
</dbReference>
<dbReference type="InterPro" id="IPR007373">
    <property type="entry name" value="Thiamin_PyroPKinase_B1-bd"/>
</dbReference>
<dbReference type="Pfam" id="PF04263">
    <property type="entry name" value="TPK_catalytic"/>
    <property type="match status" value="1"/>
</dbReference>
<keyword evidence="3 7" id="KW-0418">Kinase</keyword>
<dbReference type="InterPro" id="IPR036759">
    <property type="entry name" value="TPK_catalytic_sf"/>
</dbReference>
<dbReference type="GO" id="GO:0009229">
    <property type="term" value="P:thiamine diphosphate biosynthetic process"/>
    <property type="evidence" value="ECO:0007669"/>
    <property type="project" value="InterPro"/>
</dbReference>
<dbReference type="CDD" id="cd07995">
    <property type="entry name" value="TPK"/>
    <property type="match status" value="1"/>
</dbReference>
<feature type="domain" description="Thiamin pyrophosphokinase thiamin-binding" evidence="6">
    <location>
        <begin position="145"/>
        <end position="204"/>
    </location>
</feature>
<comment type="caution">
    <text evidence="7">The sequence shown here is derived from an EMBL/GenBank/DDBJ whole genome shotgun (WGS) entry which is preliminary data.</text>
</comment>
<accession>A0A6N6NJQ5</accession>
<dbReference type="EC" id="2.7.6.2" evidence="5"/>
<protein>
    <recommendedName>
        <fullName evidence="5">Thiamine diphosphokinase</fullName>
        <ecNumber evidence="5">2.7.6.2</ecNumber>
    </recommendedName>
</protein>
<dbReference type="GeneID" id="98658552"/>
<keyword evidence="1 7" id="KW-0808">Transferase</keyword>
<evidence type="ECO:0000259" key="6">
    <source>
        <dbReference type="SMART" id="SM00983"/>
    </source>
</evidence>
<dbReference type="Gene3D" id="3.40.50.10240">
    <property type="entry name" value="Thiamin pyrophosphokinase, catalytic domain"/>
    <property type="match status" value="1"/>
</dbReference>
<dbReference type="GO" id="GO:0004788">
    <property type="term" value="F:thiamine diphosphokinase activity"/>
    <property type="evidence" value="ECO:0007669"/>
    <property type="project" value="UniProtKB-UniRule"/>
</dbReference>
<dbReference type="GO" id="GO:0005524">
    <property type="term" value="F:ATP binding"/>
    <property type="evidence" value="ECO:0007669"/>
    <property type="project" value="UniProtKB-KW"/>
</dbReference>
<dbReference type="InterPro" id="IPR053149">
    <property type="entry name" value="TPK"/>
</dbReference>
<dbReference type="InterPro" id="IPR036371">
    <property type="entry name" value="TPK_B1-bd_sf"/>
</dbReference>
<dbReference type="GO" id="GO:0006772">
    <property type="term" value="P:thiamine metabolic process"/>
    <property type="evidence" value="ECO:0007669"/>
    <property type="project" value="UniProtKB-UniRule"/>
</dbReference>
<dbReference type="AlphaFoldDB" id="A0A6N6NJQ5"/>
<evidence type="ECO:0000256" key="5">
    <source>
        <dbReference type="NCBIfam" id="TIGR01378"/>
    </source>
</evidence>
<gene>
    <name evidence="7" type="ORF">F8C90_09030</name>
</gene>
<evidence type="ECO:0000256" key="4">
    <source>
        <dbReference type="ARBA" id="ARBA00022840"/>
    </source>
</evidence>
<sequence>MGTCALVGAVDFNAEHFKAMDAAGAFDFVIAVDAGFASLEAIGREADMAIGDFDSLGYVPRCRRVSRHPVKKDKSDMELAMEKAVFWDNQELFVYGALAKRLDHTIANLQLFARYSERGIYVTGVGDDFAVRCVTGPDVFELPEGLDAGVVSVFSANDTARGVIERGLEYSLDDEPLSNRTSLGLSNELTGKPAAVSVEEGTLYVFYPLATGEAATVPSPAIV</sequence>
<dbReference type="Pfam" id="PF04265">
    <property type="entry name" value="TPK_B1_binding"/>
    <property type="match status" value="1"/>
</dbReference>
<dbReference type="SUPFAM" id="SSF63999">
    <property type="entry name" value="Thiamin pyrophosphokinase, catalytic domain"/>
    <property type="match status" value="1"/>
</dbReference>
<evidence type="ECO:0000256" key="1">
    <source>
        <dbReference type="ARBA" id="ARBA00022679"/>
    </source>
</evidence>
<keyword evidence="4" id="KW-0067">ATP-binding</keyword>
<dbReference type="RefSeq" id="WP_158050196.1">
    <property type="nucleotide sequence ID" value="NZ_WAJR01000028.1"/>
</dbReference>
<evidence type="ECO:0000313" key="8">
    <source>
        <dbReference type="Proteomes" id="UP000468668"/>
    </source>
</evidence>
<dbReference type="NCBIfam" id="TIGR01378">
    <property type="entry name" value="thi_PPkinase"/>
    <property type="match status" value="1"/>
</dbReference>
<evidence type="ECO:0000313" key="7">
    <source>
        <dbReference type="EMBL" id="KAB1637417.1"/>
    </source>
</evidence>
<name>A0A6N6NJQ5_9ACTN</name>
<evidence type="ECO:0000256" key="2">
    <source>
        <dbReference type="ARBA" id="ARBA00022741"/>
    </source>
</evidence>
<organism evidence="7 8">
    <name type="scientific">Ellagibacter isourolithinifaciens</name>
    <dbReference type="NCBI Taxonomy" id="2137581"/>
    <lineage>
        <taxon>Bacteria</taxon>
        <taxon>Bacillati</taxon>
        <taxon>Actinomycetota</taxon>
        <taxon>Coriobacteriia</taxon>
        <taxon>Eggerthellales</taxon>
        <taxon>Eggerthellaceae</taxon>
        <taxon>Ellagibacter</taxon>
    </lineage>
</organism>
<keyword evidence="2" id="KW-0547">Nucleotide-binding</keyword>
<dbReference type="PANTHER" id="PTHR41299:SF1">
    <property type="entry name" value="THIAMINE PYROPHOSPHOKINASE"/>
    <property type="match status" value="1"/>
</dbReference>
<dbReference type="GO" id="GO:0030975">
    <property type="term" value="F:thiamine binding"/>
    <property type="evidence" value="ECO:0007669"/>
    <property type="project" value="InterPro"/>
</dbReference>
<proteinExistence type="predicted"/>
<dbReference type="Proteomes" id="UP000468668">
    <property type="component" value="Unassembled WGS sequence"/>
</dbReference>
<dbReference type="SUPFAM" id="SSF63862">
    <property type="entry name" value="Thiamin pyrophosphokinase, substrate-binding domain"/>
    <property type="match status" value="1"/>
</dbReference>
<dbReference type="EMBL" id="WAJR01000028">
    <property type="protein sequence ID" value="KAB1637417.1"/>
    <property type="molecule type" value="Genomic_DNA"/>
</dbReference>
<dbReference type="InterPro" id="IPR006282">
    <property type="entry name" value="Thi_PPkinase"/>
</dbReference>
<dbReference type="InterPro" id="IPR007371">
    <property type="entry name" value="TPK_catalytic"/>
</dbReference>